<reference evidence="2 3" key="1">
    <citation type="submission" date="2024-01" db="EMBL/GenBank/DDBJ databases">
        <title>The genomes of 5 underutilized Papilionoideae crops provide insights into root nodulation and disease resistanc.</title>
        <authorList>
            <person name="Jiang F."/>
        </authorList>
    </citation>
    <scope>NUCLEOTIDE SEQUENCE [LARGE SCALE GENOMIC DNA]</scope>
    <source>
        <strain evidence="2">JINMINGXINNONG_FW02</strain>
        <tissue evidence="2">Leaves</tissue>
    </source>
</reference>
<evidence type="ECO:0000313" key="2">
    <source>
        <dbReference type="EMBL" id="KAK7355628.1"/>
    </source>
</evidence>
<sequence>MNKRKISQTKGTDPKTSEFAFFKKLKKDASEGFRSRPLQKESGQSSKRPESTNYSREKTGDDRIGNNGDNSSRIIEHLSTVRTDSCFSPSVKAWNKSDQHSRGEVFARKRQKLRLCVADALFTDAENLCSKGHDIISMLLSRLFPMSTEENKYEDTHPGKEANGTRYDLPDSRELDDQCKEQYQIPKRKLLELESSPYFSDHVLSPSFLRLDGRFNLQSKFPTYDSHNFPPRITEPECKQSATPSFGVATKSDVILESLLSEAANATRYGLLDSWELDVQFTEHHRIPDRKPLELESSSSFSDHLLSPVFLRSVEMINPRADVQTNPLHVQPMLSMTEARSNFGGAPSFIDESDVTRGFLSNNQDHEVFTLSHFKELGILEKEPIPLMEKDFDYTANATNLPITCKHTKPNMIPELSILGHPEEQTLHNTLDRYHFSPSFSRLDKSQNFNSILDSGFLRYHEFMFGRYVYEDMDTNFNHTALSLSNNKHYFNVPENCKNDTSCDQDSMFLSPYKHWVGRTVSSAYHHHPNPETWLSSSLDECQRSLSLTSSHLNCQSSSSRTLQLLQRESASSLFQINDNDEPEMDGENHGEVIYHFRKSLIEIYNSSFLHMSMQRNNRCPFPLDDSDYATEQEQTQKLLL</sequence>
<accession>A0AAN9MQB1</accession>
<evidence type="ECO:0000313" key="3">
    <source>
        <dbReference type="Proteomes" id="UP001374584"/>
    </source>
</evidence>
<feature type="region of interest" description="Disordered" evidence="1">
    <location>
        <begin position="30"/>
        <end position="71"/>
    </location>
</feature>
<comment type="caution">
    <text evidence="2">The sequence shown here is derived from an EMBL/GenBank/DDBJ whole genome shotgun (WGS) entry which is preliminary data.</text>
</comment>
<organism evidence="2 3">
    <name type="scientific">Phaseolus coccineus</name>
    <name type="common">Scarlet runner bean</name>
    <name type="synonym">Phaseolus multiflorus</name>
    <dbReference type="NCBI Taxonomy" id="3886"/>
    <lineage>
        <taxon>Eukaryota</taxon>
        <taxon>Viridiplantae</taxon>
        <taxon>Streptophyta</taxon>
        <taxon>Embryophyta</taxon>
        <taxon>Tracheophyta</taxon>
        <taxon>Spermatophyta</taxon>
        <taxon>Magnoliopsida</taxon>
        <taxon>eudicotyledons</taxon>
        <taxon>Gunneridae</taxon>
        <taxon>Pentapetalae</taxon>
        <taxon>rosids</taxon>
        <taxon>fabids</taxon>
        <taxon>Fabales</taxon>
        <taxon>Fabaceae</taxon>
        <taxon>Papilionoideae</taxon>
        <taxon>50 kb inversion clade</taxon>
        <taxon>NPAAA clade</taxon>
        <taxon>indigoferoid/millettioid clade</taxon>
        <taxon>Phaseoleae</taxon>
        <taxon>Phaseolus</taxon>
    </lineage>
</organism>
<feature type="compositionally biased region" description="Basic and acidic residues" evidence="1">
    <location>
        <begin position="150"/>
        <end position="160"/>
    </location>
</feature>
<feature type="compositionally biased region" description="Basic and acidic residues" evidence="1">
    <location>
        <begin position="47"/>
        <end position="64"/>
    </location>
</feature>
<evidence type="ECO:0000256" key="1">
    <source>
        <dbReference type="SAM" id="MobiDB-lite"/>
    </source>
</evidence>
<gene>
    <name evidence="2" type="ORF">VNO80_14888</name>
</gene>
<protein>
    <submittedName>
        <fullName evidence="2">Uncharacterized protein</fullName>
    </submittedName>
</protein>
<keyword evidence="3" id="KW-1185">Reference proteome</keyword>
<dbReference type="EMBL" id="JAYMYR010000006">
    <property type="protein sequence ID" value="KAK7355628.1"/>
    <property type="molecule type" value="Genomic_DNA"/>
</dbReference>
<dbReference type="AlphaFoldDB" id="A0AAN9MQB1"/>
<name>A0AAN9MQB1_PHACN</name>
<proteinExistence type="predicted"/>
<feature type="region of interest" description="Disordered" evidence="1">
    <location>
        <begin position="150"/>
        <end position="171"/>
    </location>
</feature>
<dbReference type="Proteomes" id="UP001374584">
    <property type="component" value="Unassembled WGS sequence"/>
</dbReference>